<feature type="transmembrane region" description="Helical" evidence="2">
    <location>
        <begin position="181"/>
        <end position="201"/>
    </location>
</feature>
<dbReference type="GO" id="GO:0015079">
    <property type="term" value="F:potassium ion transmembrane transporter activity"/>
    <property type="evidence" value="ECO:0007669"/>
    <property type="project" value="InterPro"/>
</dbReference>
<keyword evidence="5" id="KW-1185">Reference proteome</keyword>
<dbReference type="PANTHER" id="PTHR30540:SF17">
    <property type="entry name" value="POTASSIUM TRANSPORTER 24"/>
    <property type="match status" value="1"/>
</dbReference>
<dbReference type="OMA" id="ADTWESS"/>
<feature type="transmembrane region" description="Helical" evidence="2">
    <location>
        <begin position="63"/>
        <end position="84"/>
    </location>
</feature>
<feature type="transmembrane region" description="Helical" evidence="2">
    <location>
        <begin position="207"/>
        <end position="229"/>
    </location>
</feature>
<reference evidence="4 5" key="1">
    <citation type="journal article" date="2005" name="PLoS Biol.">
        <title>The genomes of Oryza sativa: a history of duplications.</title>
        <authorList>
            <person name="Yu J."/>
            <person name="Wang J."/>
            <person name="Lin W."/>
            <person name="Li S."/>
            <person name="Li H."/>
            <person name="Zhou J."/>
            <person name="Ni P."/>
            <person name="Dong W."/>
            <person name="Hu S."/>
            <person name="Zeng C."/>
            <person name="Zhang J."/>
            <person name="Zhang Y."/>
            <person name="Li R."/>
            <person name="Xu Z."/>
            <person name="Li S."/>
            <person name="Li X."/>
            <person name="Zheng H."/>
            <person name="Cong L."/>
            <person name="Lin L."/>
            <person name="Yin J."/>
            <person name="Geng J."/>
            <person name="Li G."/>
            <person name="Shi J."/>
            <person name="Liu J."/>
            <person name="Lv H."/>
            <person name="Li J."/>
            <person name="Wang J."/>
            <person name="Deng Y."/>
            <person name="Ran L."/>
            <person name="Shi X."/>
            <person name="Wang X."/>
            <person name="Wu Q."/>
            <person name="Li C."/>
            <person name="Ren X."/>
            <person name="Wang J."/>
            <person name="Wang X."/>
            <person name="Li D."/>
            <person name="Liu D."/>
            <person name="Zhang X."/>
            <person name="Ji Z."/>
            <person name="Zhao W."/>
            <person name="Sun Y."/>
            <person name="Zhang Z."/>
            <person name="Bao J."/>
            <person name="Han Y."/>
            <person name="Dong L."/>
            <person name="Ji J."/>
            <person name="Chen P."/>
            <person name="Wu S."/>
            <person name="Liu J."/>
            <person name="Xiao Y."/>
            <person name="Bu D."/>
            <person name="Tan J."/>
            <person name="Yang L."/>
            <person name="Ye C."/>
            <person name="Zhang J."/>
            <person name="Xu J."/>
            <person name="Zhou Y."/>
            <person name="Yu Y."/>
            <person name="Zhang B."/>
            <person name="Zhuang S."/>
            <person name="Wei H."/>
            <person name="Liu B."/>
            <person name="Lei M."/>
            <person name="Yu H."/>
            <person name="Li Y."/>
            <person name="Xu H."/>
            <person name="Wei S."/>
            <person name="He X."/>
            <person name="Fang L."/>
            <person name="Zhang Z."/>
            <person name="Zhang Y."/>
            <person name="Huang X."/>
            <person name="Su Z."/>
            <person name="Tong W."/>
            <person name="Li J."/>
            <person name="Tong Z."/>
            <person name="Li S."/>
            <person name="Ye J."/>
            <person name="Wang L."/>
            <person name="Fang L."/>
            <person name="Lei T."/>
            <person name="Chen C."/>
            <person name="Chen H."/>
            <person name="Xu Z."/>
            <person name="Li H."/>
            <person name="Huang H."/>
            <person name="Zhang F."/>
            <person name="Xu H."/>
            <person name="Li N."/>
            <person name="Zhao C."/>
            <person name="Li S."/>
            <person name="Dong L."/>
            <person name="Huang Y."/>
            <person name="Li L."/>
            <person name="Xi Y."/>
            <person name="Qi Q."/>
            <person name="Li W."/>
            <person name="Zhang B."/>
            <person name="Hu W."/>
            <person name="Zhang Y."/>
            <person name="Tian X."/>
            <person name="Jiao Y."/>
            <person name="Liang X."/>
            <person name="Jin J."/>
            <person name="Gao L."/>
            <person name="Zheng W."/>
            <person name="Hao B."/>
            <person name="Liu S."/>
            <person name="Wang W."/>
            <person name="Yuan L."/>
            <person name="Cao M."/>
            <person name="McDermott J."/>
            <person name="Samudrala R."/>
            <person name="Wang J."/>
            <person name="Wong G.K."/>
            <person name="Yang H."/>
        </authorList>
    </citation>
    <scope>NUCLEOTIDE SEQUENCE [LARGE SCALE GENOMIC DNA]</scope>
    <source>
        <strain evidence="5">cv. 93-11</strain>
    </source>
</reference>
<proteinExistence type="inferred from homology"/>
<dbReference type="PANTHER" id="PTHR30540">
    <property type="entry name" value="OSMOTIC STRESS POTASSIUM TRANSPORTER"/>
    <property type="match status" value="1"/>
</dbReference>
<evidence type="ECO:0000313" key="5">
    <source>
        <dbReference type="Proteomes" id="UP000007015"/>
    </source>
</evidence>
<dbReference type="HOGENOM" id="CLU_008142_5_0_1"/>
<dbReference type="Pfam" id="PF02705">
    <property type="entry name" value="K_trans"/>
    <property type="match status" value="1"/>
</dbReference>
<evidence type="ECO:0000256" key="1">
    <source>
        <dbReference type="ARBA" id="ARBA00008440"/>
    </source>
</evidence>
<keyword evidence="2" id="KW-0812">Transmembrane</keyword>
<keyword evidence="2" id="KW-0472">Membrane</keyword>
<gene>
    <name evidence="4" type="ORF">OsI_22480</name>
</gene>
<dbReference type="AlphaFoldDB" id="A2YBJ9"/>
<comment type="similarity">
    <text evidence="1">Belongs to the HAK/KUP transporter (TC 2.A.72.3) family.</text>
</comment>
<dbReference type="Gramene" id="BGIOSGA021478-TA">
    <property type="protein sequence ID" value="BGIOSGA021478-PA"/>
    <property type="gene ID" value="BGIOSGA021478"/>
</dbReference>
<protein>
    <recommendedName>
        <fullName evidence="3">K+ potassium transporter integral membrane domain-containing protein</fullName>
    </recommendedName>
</protein>
<name>A2YBJ9_ORYSI</name>
<sequence length="272" mass="29325">MDVEGGGAAARRKGGWWWWREEAVLAYQSLGVVYGEVAAAPLYVYRSAFAGGDIEHSAGNEEIYGALSLVFWTLTLVPLAKYVLLVLRADDAGEGGTFALYSLICRRVRAGLLPPCASAAAGEELDAAGAAAAPVSAVRAALERAPCPAEAAAAARAARDVHVFSAVSGLELSMDEDQHKYILLPITCVILVCLFALQHYGTHRVGFLFAPIVCLWLLCISIIGVYNIIHWNPHVYQALSPYYMYKFLRKTQTGGWMSLGGILLCVTGKETN</sequence>
<keyword evidence="2" id="KW-1133">Transmembrane helix</keyword>
<dbReference type="Proteomes" id="UP000007015">
    <property type="component" value="Chromosome 6"/>
</dbReference>
<evidence type="ECO:0000259" key="3">
    <source>
        <dbReference type="Pfam" id="PF02705"/>
    </source>
</evidence>
<evidence type="ECO:0000313" key="4">
    <source>
        <dbReference type="EMBL" id="EAZ00460.1"/>
    </source>
</evidence>
<dbReference type="InterPro" id="IPR053951">
    <property type="entry name" value="K_trans_N"/>
</dbReference>
<accession>A2YBJ9</accession>
<dbReference type="GO" id="GO:0016020">
    <property type="term" value="C:membrane"/>
    <property type="evidence" value="ECO:0007669"/>
    <property type="project" value="InterPro"/>
</dbReference>
<feature type="domain" description="K+ potassium transporter integral membrane" evidence="3">
    <location>
        <begin position="25"/>
        <end position="270"/>
    </location>
</feature>
<evidence type="ECO:0000256" key="2">
    <source>
        <dbReference type="SAM" id="Phobius"/>
    </source>
</evidence>
<dbReference type="InterPro" id="IPR003855">
    <property type="entry name" value="K+_transporter"/>
</dbReference>
<dbReference type="STRING" id="39946.A2YBJ9"/>
<organism evidence="4 5">
    <name type="scientific">Oryza sativa subsp. indica</name>
    <name type="common">Rice</name>
    <dbReference type="NCBI Taxonomy" id="39946"/>
    <lineage>
        <taxon>Eukaryota</taxon>
        <taxon>Viridiplantae</taxon>
        <taxon>Streptophyta</taxon>
        <taxon>Embryophyta</taxon>
        <taxon>Tracheophyta</taxon>
        <taxon>Spermatophyta</taxon>
        <taxon>Magnoliopsida</taxon>
        <taxon>Liliopsida</taxon>
        <taxon>Poales</taxon>
        <taxon>Poaceae</taxon>
        <taxon>BOP clade</taxon>
        <taxon>Oryzoideae</taxon>
        <taxon>Oryzeae</taxon>
        <taxon>Oryzinae</taxon>
        <taxon>Oryza</taxon>
        <taxon>Oryza sativa</taxon>
    </lineage>
</organism>
<dbReference type="EMBL" id="CM000131">
    <property type="protein sequence ID" value="EAZ00460.1"/>
    <property type="molecule type" value="Genomic_DNA"/>
</dbReference>